<protein>
    <recommendedName>
        <fullName evidence="3">HMA domain-containing protein</fullName>
    </recommendedName>
</protein>
<dbReference type="Proteomes" id="UP000231279">
    <property type="component" value="Unassembled WGS sequence"/>
</dbReference>
<dbReference type="EMBL" id="NKXS01007112">
    <property type="protein sequence ID" value="PIN00185.1"/>
    <property type="molecule type" value="Genomic_DNA"/>
</dbReference>
<evidence type="ECO:0000313" key="2">
    <source>
        <dbReference type="Proteomes" id="UP000231279"/>
    </source>
</evidence>
<name>A0A2G9G4W8_9LAMI</name>
<evidence type="ECO:0008006" key="3">
    <source>
        <dbReference type="Google" id="ProtNLM"/>
    </source>
</evidence>
<dbReference type="OrthoDB" id="1649273at2759"/>
<sequence length="77" mass="8310">MIGTPENLASQAILILKTKLWGSPGNISEVVLAADLRCIKCQERVLAIVSAINNDLDSIMVDVVGKKVTITKKPINH</sequence>
<evidence type="ECO:0000313" key="1">
    <source>
        <dbReference type="EMBL" id="PIN00185.1"/>
    </source>
</evidence>
<accession>A0A2G9G4W8</accession>
<reference evidence="2" key="1">
    <citation type="journal article" date="2018" name="Gigascience">
        <title>Genome assembly of the Pink Ipe (Handroanthus impetiginosus, Bignoniaceae), a highly valued, ecologically keystone Neotropical timber forest tree.</title>
        <authorList>
            <person name="Silva-Junior O.B."/>
            <person name="Grattapaglia D."/>
            <person name="Novaes E."/>
            <person name="Collevatti R.G."/>
        </authorList>
    </citation>
    <scope>NUCLEOTIDE SEQUENCE [LARGE SCALE GENOMIC DNA]</scope>
    <source>
        <strain evidence="2">cv. UFG-1</strain>
    </source>
</reference>
<keyword evidence="2" id="KW-1185">Reference proteome</keyword>
<organism evidence="1 2">
    <name type="scientific">Handroanthus impetiginosus</name>
    <dbReference type="NCBI Taxonomy" id="429701"/>
    <lineage>
        <taxon>Eukaryota</taxon>
        <taxon>Viridiplantae</taxon>
        <taxon>Streptophyta</taxon>
        <taxon>Embryophyta</taxon>
        <taxon>Tracheophyta</taxon>
        <taxon>Spermatophyta</taxon>
        <taxon>Magnoliopsida</taxon>
        <taxon>eudicotyledons</taxon>
        <taxon>Gunneridae</taxon>
        <taxon>Pentapetalae</taxon>
        <taxon>asterids</taxon>
        <taxon>lamiids</taxon>
        <taxon>Lamiales</taxon>
        <taxon>Bignoniaceae</taxon>
        <taxon>Crescentiina</taxon>
        <taxon>Tabebuia alliance</taxon>
        <taxon>Handroanthus</taxon>
    </lineage>
</organism>
<dbReference type="AlphaFoldDB" id="A0A2G9G4W8"/>
<proteinExistence type="predicted"/>
<comment type="caution">
    <text evidence="1">The sequence shown here is derived from an EMBL/GenBank/DDBJ whole genome shotgun (WGS) entry which is preliminary data.</text>
</comment>
<gene>
    <name evidence="1" type="ORF">CDL12_27311</name>
</gene>